<dbReference type="RefSeq" id="WP_205625912.1">
    <property type="nucleotide sequence ID" value="NZ_JBEWQG010000006.1"/>
</dbReference>
<protein>
    <recommendedName>
        <fullName evidence="3">Lipoprotein</fullName>
    </recommendedName>
</protein>
<proteinExistence type="predicted"/>
<evidence type="ECO:0000313" key="1">
    <source>
        <dbReference type="EMBL" id="OXA89874.1"/>
    </source>
</evidence>
<comment type="caution">
    <text evidence="1">The sequence shown here is derived from an EMBL/GenBank/DDBJ whole genome shotgun (WGS) entry which is preliminary data.</text>
</comment>
<evidence type="ECO:0000313" key="2">
    <source>
        <dbReference type="Proteomes" id="UP000198424"/>
    </source>
</evidence>
<dbReference type="EMBL" id="MUGY01000029">
    <property type="protein sequence ID" value="OXA89874.1"/>
    <property type="molecule type" value="Genomic_DNA"/>
</dbReference>
<evidence type="ECO:0008006" key="3">
    <source>
        <dbReference type="Google" id="ProtNLM"/>
    </source>
</evidence>
<sequence length="258" mass="29763">MSKHFIKIIFVIVFPLLLLSCKNTKQKIQEFVGSYNHAAVLFRNDVITSTSAKAFLKDNKIEVRFETNLEQNESNKSSYGLIFPDMMMTMLKKDKVFIELIDEGVTFDMYFLANNYDILAQFKVDKKELEELFKMDSINSDKKIVNSHSNLDPMLQEMLAIINAKAPIKREDGTKILKIDANEKNELVFKIEIPNEFVESMKGEASKIVLKDDILRNPNLKNIISKVKDYGIVNVIFEYKNTKGELVNTVVLNEKDFK</sequence>
<reference evidence="1 2" key="1">
    <citation type="submission" date="2016-11" db="EMBL/GenBank/DDBJ databases">
        <title>Whole genomes of Flavobacteriaceae.</title>
        <authorList>
            <person name="Stine C."/>
            <person name="Li C."/>
            <person name="Tadesse D."/>
        </authorList>
    </citation>
    <scope>NUCLEOTIDE SEQUENCE [LARGE SCALE GENOMIC DNA]</scope>
    <source>
        <strain evidence="1 2">ATCC 29551</strain>
    </source>
</reference>
<name>A0ABX4CAI9_FLAHY</name>
<dbReference type="Proteomes" id="UP000198424">
    <property type="component" value="Unassembled WGS sequence"/>
</dbReference>
<dbReference type="PROSITE" id="PS51257">
    <property type="entry name" value="PROKAR_LIPOPROTEIN"/>
    <property type="match status" value="1"/>
</dbReference>
<organism evidence="1 2">
    <name type="scientific">Flavobacterium hydatis</name>
    <name type="common">Cytophaga aquatilis</name>
    <dbReference type="NCBI Taxonomy" id="991"/>
    <lineage>
        <taxon>Bacteria</taxon>
        <taxon>Pseudomonadati</taxon>
        <taxon>Bacteroidota</taxon>
        <taxon>Flavobacteriia</taxon>
        <taxon>Flavobacteriales</taxon>
        <taxon>Flavobacteriaceae</taxon>
        <taxon>Flavobacterium</taxon>
    </lineage>
</organism>
<keyword evidence="2" id="KW-1185">Reference proteome</keyword>
<accession>A0ABX4CAI9</accession>
<gene>
    <name evidence="1" type="ORF">B0A62_20230</name>
</gene>